<dbReference type="Ensembl" id="ENSNFUT00015000560.1">
    <property type="protein sequence ID" value="ENSNFUP00015000490.1"/>
    <property type="gene ID" value="ENSNFUG00015000353.1"/>
</dbReference>
<reference evidence="1" key="1">
    <citation type="submission" date="2014-08" db="EMBL/GenBank/DDBJ databases">
        <authorList>
            <person name="Senf B."/>
            <person name="Petzold A."/>
            <person name="Downie B.R."/>
            <person name="Koch P."/>
            <person name="Platzer M."/>
        </authorList>
    </citation>
    <scope>NUCLEOTIDE SEQUENCE [LARGE SCALE GENOMIC DNA]</scope>
    <source>
        <strain evidence="1">GRZ</strain>
    </source>
</reference>
<dbReference type="AlphaFoldDB" id="A0A8C6NGZ5"/>
<reference evidence="1" key="2">
    <citation type="submission" date="2025-08" db="UniProtKB">
        <authorList>
            <consortium name="Ensembl"/>
        </authorList>
    </citation>
    <scope>IDENTIFICATION</scope>
</reference>
<dbReference type="GeneTree" id="ENSGT00990000210216"/>
<protein>
    <submittedName>
        <fullName evidence="1">Uncharacterized protein</fullName>
    </submittedName>
</protein>
<evidence type="ECO:0000313" key="1">
    <source>
        <dbReference type="Ensembl" id="ENSNFUP00015000490.1"/>
    </source>
</evidence>
<evidence type="ECO:0000313" key="2">
    <source>
        <dbReference type="Proteomes" id="UP000694548"/>
    </source>
</evidence>
<keyword evidence="2" id="KW-1185">Reference proteome</keyword>
<accession>A0A8C6NGZ5</accession>
<reference evidence="1" key="3">
    <citation type="submission" date="2025-09" db="UniProtKB">
        <authorList>
            <consortium name="Ensembl"/>
        </authorList>
    </citation>
    <scope>IDENTIFICATION</scope>
</reference>
<sequence length="63" mass="7182">MLCDPATPRGVYSSAGKRAKLECDRRRQRTRINIGPAFEKWKMLGESLGMKTDPQLASFLLER</sequence>
<dbReference type="Proteomes" id="UP000694548">
    <property type="component" value="Chromosome sgr01"/>
</dbReference>
<proteinExistence type="predicted"/>
<organism evidence="1 2">
    <name type="scientific">Nothobranchius furzeri</name>
    <name type="common">Turquoise killifish</name>
    <dbReference type="NCBI Taxonomy" id="105023"/>
    <lineage>
        <taxon>Eukaryota</taxon>
        <taxon>Metazoa</taxon>
        <taxon>Chordata</taxon>
        <taxon>Craniata</taxon>
        <taxon>Vertebrata</taxon>
        <taxon>Euteleostomi</taxon>
        <taxon>Actinopterygii</taxon>
        <taxon>Neopterygii</taxon>
        <taxon>Teleostei</taxon>
        <taxon>Neoteleostei</taxon>
        <taxon>Acanthomorphata</taxon>
        <taxon>Ovalentaria</taxon>
        <taxon>Atherinomorphae</taxon>
        <taxon>Cyprinodontiformes</taxon>
        <taxon>Nothobranchiidae</taxon>
        <taxon>Nothobranchius</taxon>
    </lineage>
</organism>
<name>A0A8C6NGZ5_NOTFU</name>